<evidence type="ECO:0000313" key="1">
    <source>
        <dbReference type="EMBL" id="CAG6398358.1"/>
    </source>
</evidence>
<proteinExistence type="predicted"/>
<dbReference type="Proteomes" id="UP001152519">
    <property type="component" value="Unassembled WGS sequence"/>
</dbReference>
<comment type="caution">
    <text evidence="1">The sequence shown here is derived from an EMBL/GenBank/DDBJ whole genome shotgun (WGS) entry which is preliminary data.</text>
</comment>
<keyword evidence="2" id="KW-1185">Reference proteome</keyword>
<dbReference type="EMBL" id="CAJSLV010000103">
    <property type="protein sequence ID" value="CAG6398358.1"/>
    <property type="molecule type" value="Genomic_DNA"/>
</dbReference>
<dbReference type="AlphaFoldDB" id="A0A9W4DYJ4"/>
<organism evidence="1 2">
    <name type="scientific">Actinacidiphila cocklensis</name>
    <dbReference type="NCBI Taxonomy" id="887465"/>
    <lineage>
        <taxon>Bacteria</taxon>
        <taxon>Bacillati</taxon>
        <taxon>Actinomycetota</taxon>
        <taxon>Actinomycetes</taxon>
        <taxon>Kitasatosporales</taxon>
        <taxon>Streptomycetaceae</taxon>
        <taxon>Actinacidiphila</taxon>
    </lineage>
</organism>
<reference evidence="1" key="1">
    <citation type="submission" date="2021-05" db="EMBL/GenBank/DDBJ databases">
        <authorList>
            <person name="Arsene-Ploetze F."/>
        </authorList>
    </citation>
    <scope>NUCLEOTIDE SEQUENCE</scope>
    <source>
        <strain evidence="1">DSM 42138</strain>
    </source>
</reference>
<accession>A0A9W4DYJ4</accession>
<name>A0A9W4DYJ4_9ACTN</name>
<evidence type="ECO:0000313" key="2">
    <source>
        <dbReference type="Proteomes" id="UP001152519"/>
    </source>
</evidence>
<protein>
    <submittedName>
        <fullName evidence="1">Uncharacterized protein</fullName>
    </submittedName>
</protein>
<sequence>MESISLSTKDSAAAARHARFGSLPERIRFEDMVQEQRAASVTGDEYNPERSFISYSCLALDLGL</sequence>
<gene>
    <name evidence="1" type="ORF">SCOCK_70042</name>
</gene>
<dbReference type="RefSeq" id="WP_251499640.1">
    <property type="nucleotide sequence ID" value="NZ_CAJSLV010000103.1"/>
</dbReference>